<dbReference type="Gene3D" id="2.40.50.100">
    <property type="match status" value="1"/>
</dbReference>
<protein>
    <submittedName>
        <fullName evidence="10">RND family efflux transporter MFP subunit</fullName>
    </submittedName>
</protein>
<accession>A0ABU0LRV4</accession>
<evidence type="ECO:0000256" key="3">
    <source>
        <dbReference type="ARBA" id="ARBA00022692"/>
    </source>
</evidence>
<dbReference type="InterPro" id="IPR050393">
    <property type="entry name" value="MFP_Efflux_Pump"/>
</dbReference>
<evidence type="ECO:0000259" key="9">
    <source>
        <dbReference type="Pfam" id="PF25963"/>
    </source>
</evidence>
<evidence type="ECO:0000256" key="6">
    <source>
        <dbReference type="SAM" id="Phobius"/>
    </source>
</evidence>
<name>A0ABU0LRV4_9HYPH</name>
<evidence type="ECO:0000256" key="1">
    <source>
        <dbReference type="ARBA" id="ARBA00004167"/>
    </source>
</evidence>
<evidence type="ECO:0000256" key="2">
    <source>
        <dbReference type="ARBA" id="ARBA00009477"/>
    </source>
</evidence>
<feature type="domain" description="Multidrug resistance protein MdtA-like alpha-helical hairpin" evidence="7">
    <location>
        <begin position="87"/>
        <end position="155"/>
    </location>
</feature>
<comment type="subcellular location">
    <subcellularLocation>
        <location evidence="1">Membrane</location>
        <topology evidence="1">Single-pass membrane protein</topology>
    </subcellularLocation>
</comment>
<evidence type="ECO:0000256" key="4">
    <source>
        <dbReference type="ARBA" id="ARBA00022989"/>
    </source>
</evidence>
<evidence type="ECO:0000259" key="7">
    <source>
        <dbReference type="Pfam" id="PF25876"/>
    </source>
</evidence>
<dbReference type="InterPro" id="IPR006143">
    <property type="entry name" value="RND_pump_MFP"/>
</dbReference>
<proteinExistence type="inferred from homology"/>
<dbReference type="NCBIfam" id="TIGR01730">
    <property type="entry name" value="RND_mfp"/>
    <property type="match status" value="1"/>
</dbReference>
<comment type="similarity">
    <text evidence="2">Belongs to the membrane fusion protein (MFP) (TC 8.A.1) family.</text>
</comment>
<dbReference type="Pfam" id="PF25876">
    <property type="entry name" value="HH_MFP_RND"/>
    <property type="match status" value="1"/>
</dbReference>
<dbReference type="Pfam" id="PF25963">
    <property type="entry name" value="Beta-barrel_AAEA"/>
    <property type="match status" value="1"/>
</dbReference>
<keyword evidence="3 6" id="KW-0812">Transmembrane</keyword>
<reference evidence="10 11" key="1">
    <citation type="submission" date="2023-07" db="EMBL/GenBank/DDBJ databases">
        <title>Genomic Encyclopedia of Type Strains, Phase IV (KMG-IV): sequencing the most valuable type-strain genomes for metagenomic binning, comparative biology and taxonomic classification.</title>
        <authorList>
            <person name="Goeker M."/>
        </authorList>
    </citation>
    <scope>NUCLEOTIDE SEQUENCE [LARGE SCALE GENOMIC DNA]</scope>
    <source>
        <strain evidence="10 11">DSM 15561</strain>
    </source>
</reference>
<dbReference type="EMBL" id="JAUSVR010000006">
    <property type="protein sequence ID" value="MDQ0511380.1"/>
    <property type="molecule type" value="Genomic_DNA"/>
</dbReference>
<dbReference type="Pfam" id="PF25917">
    <property type="entry name" value="BSH_RND"/>
    <property type="match status" value="1"/>
</dbReference>
<feature type="domain" description="Multidrug resistance protein MdtA-like barrel-sandwich hybrid" evidence="8">
    <location>
        <begin position="45"/>
        <end position="188"/>
    </location>
</feature>
<gene>
    <name evidence="10" type="ORF">QOZ99_002277</name>
</gene>
<keyword evidence="4 6" id="KW-1133">Transmembrane helix</keyword>
<dbReference type="PANTHER" id="PTHR30367">
    <property type="entry name" value="P-HYDROXYBENZOIC ACID EFFLUX PUMP SUBUNIT AAEA-RELATED"/>
    <property type="match status" value="1"/>
</dbReference>
<evidence type="ECO:0000259" key="8">
    <source>
        <dbReference type="Pfam" id="PF25917"/>
    </source>
</evidence>
<organism evidence="10 11">
    <name type="scientific">Ancylobacter amanitiformis</name>
    <dbReference type="NCBI Taxonomy" id="217069"/>
    <lineage>
        <taxon>Bacteria</taxon>
        <taxon>Pseudomonadati</taxon>
        <taxon>Pseudomonadota</taxon>
        <taxon>Alphaproteobacteria</taxon>
        <taxon>Hyphomicrobiales</taxon>
        <taxon>Xanthobacteraceae</taxon>
        <taxon>Ancylobacter</taxon>
    </lineage>
</organism>
<keyword evidence="5 6" id="KW-0472">Membrane</keyword>
<keyword evidence="11" id="KW-1185">Reference proteome</keyword>
<feature type="transmembrane region" description="Helical" evidence="6">
    <location>
        <begin position="6"/>
        <end position="31"/>
    </location>
</feature>
<sequence>MNIGAVALRVVITLAAAAAALGVGWQIWVYYTLSPWTRDARVLANVVEIAPDVSGLVSAVNVVDNQLVKKGDVLFVIDQQRFKVAVEQASAQVAMKQAALQYARDSANRDTSLVREDSEAISVQSAESATTSAGEAQAEVEAAQAALATAQINLTRSEVRAPVDGYVTNLNVFVGNYATQGQGVIALVDAHSFYVYAYFMETKLPFIRVGDAAQIELMAGGVIVQGVVEGLSRAIANTTDRSGLLADVSPQFDWIRLAQRIPVRIRIGTLPPGVELAAGMSATVVVTPRRTSP</sequence>
<comment type="caution">
    <text evidence="10">The sequence shown here is derived from an EMBL/GenBank/DDBJ whole genome shotgun (WGS) entry which is preliminary data.</text>
</comment>
<dbReference type="SUPFAM" id="SSF111369">
    <property type="entry name" value="HlyD-like secretion proteins"/>
    <property type="match status" value="1"/>
</dbReference>
<dbReference type="InterPro" id="IPR058634">
    <property type="entry name" value="AaeA-lik-b-barrel"/>
</dbReference>
<dbReference type="PANTHER" id="PTHR30367:SF12">
    <property type="entry name" value="P-HYDROXYBENZOIC ACID EFFLUX PUMP SUBUNIT AAEA"/>
    <property type="match status" value="1"/>
</dbReference>
<dbReference type="InterPro" id="IPR058625">
    <property type="entry name" value="MdtA-like_BSH"/>
</dbReference>
<evidence type="ECO:0000256" key="5">
    <source>
        <dbReference type="ARBA" id="ARBA00023136"/>
    </source>
</evidence>
<dbReference type="Gene3D" id="2.40.30.170">
    <property type="match status" value="1"/>
</dbReference>
<dbReference type="Proteomes" id="UP001235094">
    <property type="component" value="Unassembled WGS sequence"/>
</dbReference>
<dbReference type="RefSeq" id="WP_306890065.1">
    <property type="nucleotide sequence ID" value="NZ_JAUSVR010000006.1"/>
</dbReference>
<evidence type="ECO:0000313" key="10">
    <source>
        <dbReference type="EMBL" id="MDQ0511380.1"/>
    </source>
</evidence>
<feature type="domain" description="p-hydroxybenzoic acid efflux pump subunit AaeA-like beta-barrel" evidence="9">
    <location>
        <begin position="192"/>
        <end position="287"/>
    </location>
</feature>
<dbReference type="InterPro" id="IPR058624">
    <property type="entry name" value="MdtA-like_HH"/>
</dbReference>
<evidence type="ECO:0000313" key="11">
    <source>
        <dbReference type="Proteomes" id="UP001235094"/>
    </source>
</evidence>
<dbReference type="Gene3D" id="1.10.287.470">
    <property type="entry name" value="Helix hairpin bin"/>
    <property type="match status" value="1"/>
</dbReference>